<feature type="transmembrane region" description="Helical" evidence="1">
    <location>
        <begin position="6"/>
        <end position="27"/>
    </location>
</feature>
<dbReference type="Proteomes" id="UP000001369">
    <property type="component" value="Chromosome"/>
</dbReference>
<dbReference type="HOGENOM" id="CLU_3297531_0_0_0"/>
<dbReference type="AlphaFoldDB" id="C1DVF5"/>
<dbReference type="STRING" id="204536.SULAZ_1120"/>
<keyword evidence="1" id="KW-0472">Membrane</keyword>
<proteinExistence type="predicted"/>
<name>C1DVF5_SULAA</name>
<keyword evidence="1" id="KW-1133">Transmembrane helix</keyword>
<keyword evidence="1" id="KW-0812">Transmembrane</keyword>
<sequence length="40" mass="4649">MEMEKAKLIAGTIALIILIVSSVKWFMKKQRELKQVKEES</sequence>
<accession>C1DVF5</accession>
<evidence type="ECO:0000313" key="2">
    <source>
        <dbReference type="EMBL" id="ACN99072.1"/>
    </source>
</evidence>
<dbReference type="KEGG" id="saf:SULAZ_1120"/>
<organism evidence="2 3">
    <name type="scientific">Sulfurihydrogenibium azorense (strain DSM 15241 / OCM 825 / Az-Fu1)</name>
    <dbReference type="NCBI Taxonomy" id="204536"/>
    <lineage>
        <taxon>Bacteria</taxon>
        <taxon>Pseudomonadati</taxon>
        <taxon>Aquificota</taxon>
        <taxon>Aquificia</taxon>
        <taxon>Aquificales</taxon>
        <taxon>Hydrogenothermaceae</taxon>
        <taxon>Sulfurihydrogenibium</taxon>
    </lineage>
</organism>
<gene>
    <name evidence="2" type="ordered locus">SULAZ_1120</name>
</gene>
<dbReference type="EMBL" id="CP001229">
    <property type="protein sequence ID" value="ACN99072.1"/>
    <property type="molecule type" value="Genomic_DNA"/>
</dbReference>
<keyword evidence="3" id="KW-1185">Reference proteome</keyword>
<reference evidence="2 3" key="1">
    <citation type="journal article" date="2009" name="J. Bacteriol.">
        <title>Complete and draft genome sequences of six members of the Aquificales.</title>
        <authorList>
            <person name="Reysenbach A.L."/>
            <person name="Hamamura N."/>
            <person name="Podar M."/>
            <person name="Griffiths E."/>
            <person name="Ferreira S."/>
            <person name="Hochstein R."/>
            <person name="Heidelberg J."/>
            <person name="Johnson J."/>
            <person name="Mead D."/>
            <person name="Pohorille A."/>
            <person name="Sarmiento M."/>
            <person name="Schweighofer K."/>
            <person name="Seshadri R."/>
            <person name="Voytek M.A."/>
        </authorList>
    </citation>
    <scope>NUCLEOTIDE SEQUENCE [LARGE SCALE GENOMIC DNA]</scope>
    <source>
        <strain evidence="3">Az-Fu1 / DSM 15241 / OCM 825</strain>
    </source>
</reference>
<evidence type="ECO:0000313" key="3">
    <source>
        <dbReference type="Proteomes" id="UP000001369"/>
    </source>
</evidence>
<protein>
    <submittedName>
        <fullName evidence="2">Uncharacterized protein</fullName>
    </submittedName>
</protein>
<evidence type="ECO:0000256" key="1">
    <source>
        <dbReference type="SAM" id="Phobius"/>
    </source>
</evidence>